<name>A0ABU0AG05_9BACI</name>
<dbReference type="Pfam" id="PF03567">
    <property type="entry name" value="Sulfotransfer_2"/>
    <property type="match status" value="1"/>
</dbReference>
<protein>
    <recommendedName>
        <fullName evidence="3">Sulfotransferase family protein</fullName>
    </recommendedName>
</protein>
<dbReference type="EMBL" id="JAUSUB010000005">
    <property type="protein sequence ID" value="MDQ0269722.1"/>
    <property type="molecule type" value="Genomic_DNA"/>
</dbReference>
<evidence type="ECO:0000313" key="1">
    <source>
        <dbReference type="EMBL" id="MDQ0269722.1"/>
    </source>
</evidence>
<accession>A0ABU0AG05</accession>
<dbReference type="InterPro" id="IPR005331">
    <property type="entry name" value="Sulfotransferase"/>
</dbReference>
<dbReference type="Proteomes" id="UP001238088">
    <property type="component" value="Unassembled WGS sequence"/>
</dbReference>
<evidence type="ECO:0000313" key="2">
    <source>
        <dbReference type="Proteomes" id="UP001238088"/>
    </source>
</evidence>
<comment type="caution">
    <text evidence="1">The sequence shown here is derived from an EMBL/GenBank/DDBJ whole genome shotgun (WGS) entry which is preliminary data.</text>
</comment>
<organism evidence="1 2">
    <name type="scientific">Cytobacillus purgationiresistens</name>
    <dbReference type="NCBI Taxonomy" id="863449"/>
    <lineage>
        <taxon>Bacteria</taxon>
        <taxon>Bacillati</taxon>
        <taxon>Bacillota</taxon>
        <taxon>Bacilli</taxon>
        <taxon>Bacillales</taxon>
        <taxon>Bacillaceae</taxon>
        <taxon>Cytobacillus</taxon>
    </lineage>
</organism>
<sequence length="256" mass="30045">MSDTNKIAAMTTILNPSYIPLHNHDFPLILLWSPKSACTTMNRWFFYQIGLLQDVATESGGEVHSYRDYVYRKDPEYTEALKLDLLQGKKDIIKVVRNPYKRAVSSYLHTLAAPWLIHYFNRKIEEGLSFKQFLIELKEMGPQFMTIDRHIGQQYITGEELFNIQYIKIDDLNNQIRRVEKEYGLLKSPLYRLSGSSHHFSKKMKREGNYADQILNIDAFSNLLPKMNSFYNAETKKLVEDLYATDFLLYGYDKEL</sequence>
<proteinExistence type="predicted"/>
<evidence type="ECO:0008006" key="3">
    <source>
        <dbReference type="Google" id="ProtNLM"/>
    </source>
</evidence>
<dbReference type="RefSeq" id="WP_307473521.1">
    <property type="nucleotide sequence ID" value="NZ_JAUSUB010000005.1"/>
</dbReference>
<reference evidence="1 2" key="1">
    <citation type="submission" date="2023-07" db="EMBL/GenBank/DDBJ databases">
        <title>Genomic Encyclopedia of Type Strains, Phase IV (KMG-IV): sequencing the most valuable type-strain genomes for metagenomic binning, comparative biology and taxonomic classification.</title>
        <authorList>
            <person name="Goeker M."/>
        </authorList>
    </citation>
    <scope>NUCLEOTIDE SEQUENCE [LARGE SCALE GENOMIC DNA]</scope>
    <source>
        <strain evidence="1 2">DSM 23494</strain>
    </source>
</reference>
<keyword evidence="2" id="KW-1185">Reference proteome</keyword>
<gene>
    <name evidence="1" type="ORF">J2S17_001594</name>
</gene>